<feature type="region of interest" description="Disordered" evidence="1">
    <location>
        <begin position="285"/>
        <end position="324"/>
    </location>
</feature>
<dbReference type="InterPro" id="IPR049012">
    <property type="entry name" value="Mutator_transp_dom"/>
</dbReference>
<feature type="domain" description="Mutator-like transposase" evidence="2">
    <location>
        <begin position="68"/>
        <end position="164"/>
    </location>
</feature>
<evidence type="ECO:0000259" key="2">
    <source>
        <dbReference type="Pfam" id="PF20700"/>
    </source>
</evidence>
<evidence type="ECO:0000313" key="3">
    <source>
        <dbReference type="EMBL" id="KAK4887261.1"/>
    </source>
</evidence>
<dbReference type="Proteomes" id="UP001353858">
    <property type="component" value="Unassembled WGS sequence"/>
</dbReference>
<comment type="caution">
    <text evidence="3">The sequence shown here is derived from an EMBL/GenBank/DDBJ whole genome shotgun (WGS) entry which is preliminary data.</text>
</comment>
<protein>
    <recommendedName>
        <fullName evidence="2">Mutator-like transposase domain-containing protein</fullName>
    </recommendedName>
</protein>
<feature type="compositionally biased region" description="Polar residues" evidence="1">
    <location>
        <begin position="285"/>
        <end position="306"/>
    </location>
</feature>
<organism evidence="3 4">
    <name type="scientific">Aquatica leii</name>
    <dbReference type="NCBI Taxonomy" id="1421715"/>
    <lineage>
        <taxon>Eukaryota</taxon>
        <taxon>Metazoa</taxon>
        <taxon>Ecdysozoa</taxon>
        <taxon>Arthropoda</taxon>
        <taxon>Hexapoda</taxon>
        <taxon>Insecta</taxon>
        <taxon>Pterygota</taxon>
        <taxon>Neoptera</taxon>
        <taxon>Endopterygota</taxon>
        <taxon>Coleoptera</taxon>
        <taxon>Polyphaga</taxon>
        <taxon>Elateriformia</taxon>
        <taxon>Elateroidea</taxon>
        <taxon>Lampyridae</taxon>
        <taxon>Luciolinae</taxon>
        <taxon>Aquatica</taxon>
    </lineage>
</organism>
<gene>
    <name evidence="3" type="ORF">RN001_003532</name>
</gene>
<dbReference type="EMBL" id="JARPUR010000001">
    <property type="protein sequence ID" value="KAK4887261.1"/>
    <property type="molecule type" value="Genomic_DNA"/>
</dbReference>
<proteinExistence type="predicted"/>
<accession>A0AAN7PNU5</accession>
<keyword evidence="4" id="KW-1185">Reference proteome</keyword>
<evidence type="ECO:0000256" key="1">
    <source>
        <dbReference type="SAM" id="MobiDB-lite"/>
    </source>
</evidence>
<dbReference type="AlphaFoldDB" id="A0AAN7PNU5"/>
<feature type="region of interest" description="Disordered" evidence="1">
    <location>
        <begin position="337"/>
        <end position="356"/>
    </location>
</feature>
<dbReference type="Pfam" id="PF20700">
    <property type="entry name" value="Mutator"/>
    <property type="match status" value="1"/>
</dbReference>
<sequence>MPHFTQTLLSDSTPTINVGNAVYVQEQGCVQLEKEIDDDENDNDSCSPLHYDVEIENRKNNDEVNITGRRIVDLQYFLKQLKSLKHEGFGCSFFDMAIISEKIEGFCSIISFRCLVCNMIESIRTEHSNVINLAVVSGALASGVGYSQINELFATINVPSMSSNQNVLGRLRYAVTKAVEYRMHHETQDTQPLHVKCELLKKDIINGPKHVFGDHAGCDKYYCKGLKEEEENLIPQLISSCLFNAIMDINKRSRGNVKSDSSIRFNESQTWQDAIILPDGNITVETSTSDAVTPSDHSVTSEQGPETQEYLDSPITSPADSKTNKNIQRLRIKRNAIRNETRKRKSENIDALMHNI</sequence>
<feature type="compositionally biased region" description="Polar residues" evidence="1">
    <location>
        <begin position="314"/>
        <end position="324"/>
    </location>
</feature>
<evidence type="ECO:0000313" key="4">
    <source>
        <dbReference type="Proteomes" id="UP001353858"/>
    </source>
</evidence>
<name>A0AAN7PNU5_9COLE</name>
<reference evidence="4" key="1">
    <citation type="submission" date="2023-01" db="EMBL/GenBank/DDBJ databases">
        <title>Key to firefly adult light organ development and bioluminescence: homeobox transcription factors regulate luciferase expression and transportation to peroxisome.</title>
        <authorList>
            <person name="Fu X."/>
        </authorList>
    </citation>
    <scope>NUCLEOTIDE SEQUENCE [LARGE SCALE GENOMIC DNA]</scope>
</reference>